<feature type="transmembrane region" description="Helical" evidence="10">
    <location>
        <begin position="349"/>
        <end position="368"/>
    </location>
</feature>
<proteinExistence type="inferred from homology"/>
<feature type="transmembrane region" description="Helical" evidence="10">
    <location>
        <begin position="27"/>
        <end position="54"/>
    </location>
</feature>
<feature type="transmembrane region" description="Helical" evidence="10">
    <location>
        <begin position="171"/>
        <end position="193"/>
    </location>
</feature>
<sequence>METLTSQRITEMNNTPSNSAIFSDVEVFHAIAVMVAVIVIGSIGNTLVISVLCLKNFSVNSRWNQYRRRNQFNIPENSETGAFDRDKTLDFFILVLAVSDLLVCVVIIPSTITMEIHQFRISVDVLCKLFYVLFVTNTTFSSLLISAVALDRYLFICHSLKHILTLIRAKILVSTLALFSLCVGIAAGSVVGVKAIHHNATEDNVTTNYICEENEYVREISELQKTVSQIIKYLNHACYLACILIVLILYSCVFWAIVTSRSRSQKLTMSSQKSRQNGRNSSLTGKSTANSRMSRQRIANLPAKLRQKAQFTLQNLRSALMLFIIALVYILTFVPSLVIANGWAPQNLVLLYLYYVNSAANPCIYAIFTPSFRQMVAVLFRNCFCKGRSTQPPISGRNSKRSDPVATINAGVSHTNSRAFSRMGRKKRPIEEAYPFISREERMAAAAAAAAASTATPTVSNNESNMDASDF</sequence>
<feature type="region of interest" description="Disordered" evidence="9">
    <location>
        <begin position="452"/>
        <end position="471"/>
    </location>
</feature>
<dbReference type="PANTHER" id="PTHR24243">
    <property type="entry name" value="G-PROTEIN COUPLED RECEPTOR"/>
    <property type="match status" value="1"/>
</dbReference>
<evidence type="ECO:0000313" key="13">
    <source>
        <dbReference type="Proteomes" id="UP000017246"/>
    </source>
</evidence>
<dbReference type="PRINTS" id="PR00237">
    <property type="entry name" value="GPCRRHODOPSN"/>
</dbReference>
<dbReference type="OrthoDB" id="6076970at2759"/>
<feature type="region of interest" description="Disordered" evidence="9">
    <location>
        <begin position="268"/>
        <end position="293"/>
    </location>
</feature>
<evidence type="ECO:0000256" key="8">
    <source>
        <dbReference type="RuleBase" id="RU000688"/>
    </source>
</evidence>
<evidence type="ECO:0000256" key="4">
    <source>
        <dbReference type="ARBA" id="ARBA00023040"/>
    </source>
</evidence>
<protein>
    <submittedName>
        <fullName evidence="12">Orexin receptor type 2</fullName>
    </submittedName>
</protein>
<dbReference type="PROSITE" id="PS00237">
    <property type="entry name" value="G_PROTEIN_RECEP_F1_1"/>
    <property type="match status" value="1"/>
</dbReference>
<evidence type="ECO:0000256" key="7">
    <source>
        <dbReference type="ARBA" id="ARBA00023224"/>
    </source>
</evidence>
<comment type="subcellular location">
    <subcellularLocation>
        <location evidence="1">Membrane</location>
        <topology evidence="1">Multi-pass membrane protein</topology>
    </subcellularLocation>
</comment>
<keyword evidence="5 10" id="KW-0472">Membrane</keyword>
<dbReference type="GO" id="GO:0004930">
    <property type="term" value="F:G protein-coupled receptor activity"/>
    <property type="evidence" value="ECO:0007669"/>
    <property type="project" value="UniProtKB-KW"/>
</dbReference>
<name>A0A068Y9W8_ECHMU</name>
<reference evidence="12" key="1">
    <citation type="journal article" date="2013" name="Nature">
        <title>The genomes of four tapeworm species reveal adaptations to parasitism.</title>
        <authorList>
            <person name="Tsai I.J."/>
            <person name="Zarowiecki M."/>
            <person name="Holroyd N."/>
            <person name="Garciarrubio A."/>
            <person name="Sanchez-Flores A."/>
            <person name="Brooks K.L."/>
            <person name="Tracey A."/>
            <person name="Bobes R.J."/>
            <person name="Fragoso G."/>
            <person name="Sciutto E."/>
            <person name="Aslett M."/>
            <person name="Beasley H."/>
            <person name="Bennett H.M."/>
            <person name="Cai J."/>
            <person name="Camicia F."/>
            <person name="Clark R."/>
            <person name="Cucher M."/>
            <person name="De Silva N."/>
            <person name="Day T.A."/>
            <person name="Deplazes P."/>
            <person name="Estrada K."/>
            <person name="Fernandez C."/>
            <person name="Holland P.W."/>
            <person name="Hou J."/>
            <person name="Hu S."/>
            <person name="Huckvale T."/>
            <person name="Hung S.S."/>
            <person name="Kamenetzky L."/>
            <person name="Keane J.A."/>
            <person name="Kiss F."/>
            <person name="Koziol U."/>
            <person name="Lambert O."/>
            <person name="Liu K."/>
            <person name="Luo X."/>
            <person name="Luo Y."/>
            <person name="Macchiaroli N."/>
            <person name="Nichol S."/>
            <person name="Paps J."/>
            <person name="Parkinson J."/>
            <person name="Pouchkina-Stantcheva N."/>
            <person name="Riddiford N."/>
            <person name="Rosenzvit M."/>
            <person name="Salinas G."/>
            <person name="Wasmuth J.D."/>
            <person name="Zamanian M."/>
            <person name="Zheng Y."/>
            <person name="Cai X."/>
            <person name="Soberon X."/>
            <person name="Olson P.D."/>
            <person name="Laclette J.P."/>
            <person name="Brehm K."/>
            <person name="Berriman M."/>
            <person name="Garciarrubio A."/>
            <person name="Bobes R.J."/>
            <person name="Fragoso G."/>
            <person name="Sanchez-Flores A."/>
            <person name="Estrada K."/>
            <person name="Cevallos M.A."/>
            <person name="Morett E."/>
            <person name="Gonzalez V."/>
            <person name="Portillo T."/>
            <person name="Ochoa-Leyva A."/>
            <person name="Jose M.V."/>
            <person name="Sciutto E."/>
            <person name="Landa A."/>
            <person name="Jimenez L."/>
            <person name="Valdes V."/>
            <person name="Carrero J.C."/>
            <person name="Larralde C."/>
            <person name="Morales-Montor J."/>
            <person name="Limon-Lason J."/>
            <person name="Soberon X."/>
            <person name="Laclette J.P."/>
        </authorList>
    </citation>
    <scope>NUCLEOTIDE SEQUENCE [LARGE SCALE GENOMIC DNA]</scope>
</reference>
<keyword evidence="2 8" id="KW-0812">Transmembrane</keyword>
<evidence type="ECO:0000259" key="11">
    <source>
        <dbReference type="PROSITE" id="PS50262"/>
    </source>
</evidence>
<dbReference type="PANTHER" id="PTHR24243:SF208">
    <property type="entry name" value="PYROKININ-1 RECEPTOR"/>
    <property type="match status" value="1"/>
</dbReference>
<dbReference type="Gene3D" id="1.20.1070.10">
    <property type="entry name" value="Rhodopsin 7-helix transmembrane proteins"/>
    <property type="match status" value="1"/>
</dbReference>
<dbReference type="Proteomes" id="UP000017246">
    <property type="component" value="Unassembled WGS sequence"/>
</dbReference>
<keyword evidence="13" id="KW-1185">Reference proteome</keyword>
<reference evidence="12" key="2">
    <citation type="submission" date="2015-11" db="EMBL/GenBank/DDBJ databases">
        <authorList>
            <person name="Zhang Y."/>
            <person name="Guo Z."/>
        </authorList>
    </citation>
    <scope>NUCLEOTIDE SEQUENCE</scope>
</reference>
<evidence type="ECO:0000256" key="2">
    <source>
        <dbReference type="ARBA" id="ARBA00022692"/>
    </source>
</evidence>
<dbReference type="GO" id="GO:0016020">
    <property type="term" value="C:membrane"/>
    <property type="evidence" value="ECO:0007669"/>
    <property type="project" value="UniProtKB-SubCell"/>
</dbReference>
<evidence type="ECO:0000256" key="3">
    <source>
        <dbReference type="ARBA" id="ARBA00022989"/>
    </source>
</evidence>
<dbReference type="OMA" id="IANGWAP"/>
<dbReference type="PROSITE" id="PS50262">
    <property type="entry name" value="G_PROTEIN_RECEP_F1_2"/>
    <property type="match status" value="1"/>
</dbReference>
<feature type="transmembrane region" description="Helical" evidence="10">
    <location>
        <begin position="233"/>
        <end position="258"/>
    </location>
</feature>
<dbReference type="SUPFAM" id="SSF81321">
    <property type="entry name" value="Family A G protein-coupled receptor-like"/>
    <property type="match status" value="1"/>
</dbReference>
<evidence type="ECO:0000256" key="1">
    <source>
        <dbReference type="ARBA" id="ARBA00004141"/>
    </source>
</evidence>
<feature type="compositionally biased region" description="Polar residues" evidence="9">
    <location>
        <begin position="453"/>
        <end position="471"/>
    </location>
</feature>
<gene>
    <name evidence="12" type="ORF">EmuJ_000897300</name>
</gene>
<feature type="transmembrane region" description="Helical" evidence="10">
    <location>
        <begin position="320"/>
        <end position="343"/>
    </location>
</feature>
<dbReference type="Pfam" id="PF00001">
    <property type="entry name" value="7tm_1"/>
    <property type="match status" value="1"/>
</dbReference>
<keyword evidence="6 8" id="KW-0675">Receptor</keyword>
<dbReference type="InterPro" id="IPR000276">
    <property type="entry name" value="GPCR_Rhodpsn"/>
</dbReference>
<evidence type="ECO:0000313" key="12">
    <source>
        <dbReference type="EMBL" id="CDS41334.1"/>
    </source>
</evidence>
<feature type="transmembrane region" description="Helical" evidence="10">
    <location>
        <begin position="91"/>
        <end position="109"/>
    </location>
</feature>
<dbReference type="eggNOG" id="KOG3656">
    <property type="taxonomic scope" value="Eukaryota"/>
</dbReference>
<keyword evidence="3 10" id="KW-1133">Transmembrane helix</keyword>
<keyword evidence="4 8" id="KW-0297">G-protein coupled receptor</keyword>
<feature type="transmembrane region" description="Helical" evidence="10">
    <location>
        <begin position="129"/>
        <end position="150"/>
    </location>
</feature>
<dbReference type="STRING" id="6211.A0A068Y9W8"/>
<dbReference type="CDD" id="cd00637">
    <property type="entry name" value="7tm_classA_rhodopsin-like"/>
    <property type="match status" value="1"/>
</dbReference>
<comment type="similarity">
    <text evidence="8">Belongs to the G-protein coupled receptor 1 family.</text>
</comment>
<evidence type="ECO:0000256" key="10">
    <source>
        <dbReference type="SAM" id="Phobius"/>
    </source>
</evidence>
<organism evidence="12 13">
    <name type="scientific">Echinococcus multilocularis</name>
    <name type="common">Fox tapeworm</name>
    <dbReference type="NCBI Taxonomy" id="6211"/>
    <lineage>
        <taxon>Eukaryota</taxon>
        <taxon>Metazoa</taxon>
        <taxon>Spiralia</taxon>
        <taxon>Lophotrochozoa</taxon>
        <taxon>Platyhelminthes</taxon>
        <taxon>Cestoda</taxon>
        <taxon>Eucestoda</taxon>
        <taxon>Cyclophyllidea</taxon>
        <taxon>Taeniidae</taxon>
        <taxon>Echinococcus</taxon>
    </lineage>
</organism>
<evidence type="ECO:0000256" key="5">
    <source>
        <dbReference type="ARBA" id="ARBA00023136"/>
    </source>
</evidence>
<accession>A0A068Y9W8</accession>
<dbReference type="EMBL" id="LN902841">
    <property type="protein sequence ID" value="CDS41334.1"/>
    <property type="molecule type" value="Genomic_DNA"/>
</dbReference>
<evidence type="ECO:0000256" key="6">
    <source>
        <dbReference type="ARBA" id="ARBA00023170"/>
    </source>
</evidence>
<dbReference type="InterPro" id="IPR017452">
    <property type="entry name" value="GPCR_Rhodpsn_7TM"/>
</dbReference>
<keyword evidence="7 8" id="KW-0807">Transducer</keyword>
<feature type="domain" description="G-protein coupled receptors family 1 profile" evidence="11">
    <location>
        <begin position="44"/>
        <end position="365"/>
    </location>
</feature>
<dbReference type="AlphaFoldDB" id="A0A068Y9W8"/>
<evidence type="ECO:0000256" key="9">
    <source>
        <dbReference type="SAM" id="MobiDB-lite"/>
    </source>
</evidence>